<keyword evidence="2" id="KW-1185">Reference proteome</keyword>
<name>A0A225WDJ1_9STRA</name>
<accession>A0A225WDJ1</accession>
<dbReference type="Proteomes" id="UP000198211">
    <property type="component" value="Unassembled WGS sequence"/>
</dbReference>
<sequence length="69" mass="7191">MLTSNRAVSVDEGVSIEDAPAQASVGAAIKVEPPTNDRVSDTPQPVIDVESLDKTATVKEEGPLSTVQE</sequence>
<protein>
    <submittedName>
        <fullName evidence="1">Uncharacterized protein</fullName>
    </submittedName>
</protein>
<dbReference type="AlphaFoldDB" id="A0A225WDJ1"/>
<proteinExistence type="predicted"/>
<comment type="caution">
    <text evidence="1">The sequence shown here is derived from an EMBL/GenBank/DDBJ whole genome shotgun (WGS) entry which is preliminary data.</text>
</comment>
<gene>
    <name evidence="1" type="ORF">PHMEG_00011319</name>
</gene>
<reference evidence="2" key="1">
    <citation type="submission" date="2017-03" db="EMBL/GenBank/DDBJ databases">
        <title>Phytopthora megakarya and P. palmivora, two closely related causual agents of cacao black pod achieved similar genome size and gene model numbers by different mechanisms.</title>
        <authorList>
            <person name="Ali S."/>
            <person name="Shao J."/>
            <person name="Larry D.J."/>
            <person name="Kronmiller B."/>
            <person name="Shen D."/>
            <person name="Strem M.D."/>
            <person name="Melnick R.L."/>
            <person name="Guiltinan M.J."/>
            <person name="Tyler B.M."/>
            <person name="Meinhardt L.W."/>
            <person name="Bailey B.A."/>
        </authorList>
    </citation>
    <scope>NUCLEOTIDE SEQUENCE [LARGE SCALE GENOMIC DNA]</scope>
    <source>
        <strain evidence="2">zdho120</strain>
    </source>
</reference>
<dbReference type="OrthoDB" id="129596at2759"/>
<evidence type="ECO:0000313" key="1">
    <source>
        <dbReference type="EMBL" id="OWZ15097.1"/>
    </source>
</evidence>
<evidence type="ECO:0000313" key="2">
    <source>
        <dbReference type="Proteomes" id="UP000198211"/>
    </source>
</evidence>
<organism evidence="1 2">
    <name type="scientific">Phytophthora megakarya</name>
    <dbReference type="NCBI Taxonomy" id="4795"/>
    <lineage>
        <taxon>Eukaryota</taxon>
        <taxon>Sar</taxon>
        <taxon>Stramenopiles</taxon>
        <taxon>Oomycota</taxon>
        <taxon>Peronosporomycetes</taxon>
        <taxon>Peronosporales</taxon>
        <taxon>Peronosporaceae</taxon>
        <taxon>Phytophthora</taxon>
    </lineage>
</organism>
<dbReference type="EMBL" id="NBNE01001192">
    <property type="protein sequence ID" value="OWZ15097.1"/>
    <property type="molecule type" value="Genomic_DNA"/>
</dbReference>